<evidence type="ECO:0000313" key="5">
    <source>
        <dbReference type="EMBL" id="SNT50051.1"/>
    </source>
</evidence>
<keyword evidence="2" id="KW-0547">Nucleotide-binding</keyword>
<reference evidence="5 6" key="1">
    <citation type="submission" date="2017-06" db="EMBL/GenBank/DDBJ databases">
        <authorList>
            <person name="Kim H.J."/>
            <person name="Triplett B.A."/>
        </authorList>
    </citation>
    <scope>NUCLEOTIDE SEQUENCE [LARGE SCALE GENOMIC DNA]</scope>
    <source>
        <strain evidence="5 6">CGMCC 4.2132</strain>
    </source>
</reference>
<dbReference type="InterPro" id="IPR017871">
    <property type="entry name" value="ABC_transporter-like_CS"/>
</dbReference>
<gene>
    <name evidence="5" type="ORF">SAMN05216276_105160</name>
</gene>
<sequence>MSLETRDVVWAAGGAPIIDGITISIPRGGFTGLLGPNGCGKSTLLRLLAGLLRPGEGAVLLDRRRLSELPRREIARRLAVVAQEVSTDVDMTVADVVMLGRIPHRTRPALMGRDDSLDIREAENALARCDLAGWGGRHWSTLSGGERQRVNIARALAQGPTELLLDEPTNHLDIHHQIDLLRMLAAVPTTVVAALHDLNLAAQYCDHLLLLEAGRVVASGSPAQVLTEQWIERVYRVRATVDTDSDGRPHLRYGPLSDAASS</sequence>
<dbReference type="Pfam" id="PF00005">
    <property type="entry name" value="ABC_tran"/>
    <property type="match status" value="1"/>
</dbReference>
<keyword evidence="1" id="KW-0813">Transport</keyword>
<dbReference type="SUPFAM" id="SSF52540">
    <property type="entry name" value="P-loop containing nucleoside triphosphate hydrolases"/>
    <property type="match status" value="1"/>
</dbReference>
<keyword evidence="3 5" id="KW-0067">ATP-binding</keyword>
<evidence type="ECO:0000256" key="2">
    <source>
        <dbReference type="ARBA" id="ARBA00022741"/>
    </source>
</evidence>
<dbReference type="GO" id="GO:0005524">
    <property type="term" value="F:ATP binding"/>
    <property type="evidence" value="ECO:0007669"/>
    <property type="project" value="UniProtKB-KW"/>
</dbReference>
<feature type="domain" description="ABC transporter" evidence="4">
    <location>
        <begin position="3"/>
        <end position="238"/>
    </location>
</feature>
<dbReference type="RefSeq" id="WP_089211671.1">
    <property type="nucleotide sequence ID" value="NZ_FZOD01000051.1"/>
</dbReference>
<dbReference type="InterPro" id="IPR003593">
    <property type="entry name" value="AAA+_ATPase"/>
</dbReference>
<dbReference type="FunFam" id="3.40.50.300:FF:000134">
    <property type="entry name" value="Iron-enterobactin ABC transporter ATP-binding protein"/>
    <property type="match status" value="1"/>
</dbReference>
<dbReference type="InterPro" id="IPR003439">
    <property type="entry name" value="ABC_transporter-like_ATP-bd"/>
</dbReference>
<protein>
    <submittedName>
        <fullName evidence="5">Iron complex transport system ATP-binding protein</fullName>
    </submittedName>
</protein>
<dbReference type="Proteomes" id="UP000198282">
    <property type="component" value="Unassembled WGS sequence"/>
</dbReference>
<evidence type="ECO:0000259" key="4">
    <source>
        <dbReference type="PROSITE" id="PS50893"/>
    </source>
</evidence>
<dbReference type="Gene3D" id="3.40.50.300">
    <property type="entry name" value="P-loop containing nucleotide triphosphate hydrolases"/>
    <property type="match status" value="1"/>
</dbReference>
<proteinExistence type="predicted"/>
<dbReference type="CDD" id="cd03214">
    <property type="entry name" value="ABC_Iron-Siderophores_B12_Hemin"/>
    <property type="match status" value="1"/>
</dbReference>
<dbReference type="PANTHER" id="PTHR42794:SF2">
    <property type="entry name" value="ABC TRANSPORTER ATP-BINDING PROTEIN"/>
    <property type="match status" value="1"/>
</dbReference>
<dbReference type="AlphaFoldDB" id="A0A239N527"/>
<accession>A0A239N527</accession>
<name>A0A239N527_9ACTN</name>
<dbReference type="OrthoDB" id="3475572at2"/>
<evidence type="ECO:0000256" key="1">
    <source>
        <dbReference type="ARBA" id="ARBA00022448"/>
    </source>
</evidence>
<evidence type="ECO:0000313" key="6">
    <source>
        <dbReference type="Proteomes" id="UP000198282"/>
    </source>
</evidence>
<dbReference type="PANTHER" id="PTHR42794">
    <property type="entry name" value="HEMIN IMPORT ATP-BINDING PROTEIN HMUV"/>
    <property type="match status" value="1"/>
</dbReference>
<dbReference type="PROSITE" id="PS50893">
    <property type="entry name" value="ABC_TRANSPORTER_2"/>
    <property type="match status" value="1"/>
</dbReference>
<organism evidence="5 6">
    <name type="scientific">Streptosporangium subroseum</name>
    <dbReference type="NCBI Taxonomy" id="106412"/>
    <lineage>
        <taxon>Bacteria</taxon>
        <taxon>Bacillati</taxon>
        <taxon>Actinomycetota</taxon>
        <taxon>Actinomycetes</taxon>
        <taxon>Streptosporangiales</taxon>
        <taxon>Streptosporangiaceae</taxon>
        <taxon>Streptosporangium</taxon>
    </lineage>
</organism>
<dbReference type="EMBL" id="FZOD01000051">
    <property type="protein sequence ID" value="SNT50051.1"/>
    <property type="molecule type" value="Genomic_DNA"/>
</dbReference>
<keyword evidence="6" id="KW-1185">Reference proteome</keyword>
<dbReference type="PROSITE" id="PS00211">
    <property type="entry name" value="ABC_TRANSPORTER_1"/>
    <property type="match status" value="1"/>
</dbReference>
<dbReference type="InterPro" id="IPR027417">
    <property type="entry name" value="P-loop_NTPase"/>
</dbReference>
<dbReference type="GO" id="GO:0016887">
    <property type="term" value="F:ATP hydrolysis activity"/>
    <property type="evidence" value="ECO:0007669"/>
    <property type="project" value="InterPro"/>
</dbReference>
<evidence type="ECO:0000256" key="3">
    <source>
        <dbReference type="ARBA" id="ARBA00022840"/>
    </source>
</evidence>
<dbReference type="SMART" id="SM00382">
    <property type="entry name" value="AAA"/>
    <property type="match status" value="1"/>
</dbReference>